<dbReference type="OrthoDB" id="1189688at2"/>
<keyword evidence="1" id="KW-0472">Membrane</keyword>
<dbReference type="RefSeq" id="WP_138534960.1">
    <property type="nucleotide sequence ID" value="NZ_VANR01000002.1"/>
</dbReference>
<dbReference type="EMBL" id="VANR01000002">
    <property type="protein sequence ID" value="TMM31232.1"/>
    <property type="molecule type" value="Genomic_DNA"/>
</dbReference>
<dbReference type="AlphaFoldDB" id="A0A5S3N8F8"/>
<evidence type="ECO:0000313" key="3">
    <source>
        <dbReference type="Proteomes" id="UP000307140"/>
    </source>
</evidence>
<comment type="caution">
    <text evidence="2">The sequence shown here is derived from an EMBL/GenBank/DDBJ whole genome shotgun (WGS) entry which is preliminary data.</text>
</comment>
<feature type="transmembrane region" description="Helical" evidence="1">
    <location>
        <begin position="21"/>
        <end position="44"/>
    </location>
</feature>
<keyword evidence="1" id="KW-1133">Transmembrane helix</keyword>
<feature type="transmembrane region" description="Helical" evidence="1">
    <location>
        <begin position="56"/>
        <end position="89"/>
    </location>
</feature>
<accession>A0A5S3N8F8</accession>
<keyword evidence="3" id="KW-1185">Reference proteome</keyword>
<proteinExistence type="predicted"/>
<gene>
    <name evidence="2" type="ORF">FDT66_04485</name>
</gene>
<reference evidence="2 3" key="1">
    <citation type="submission" date="2019-05" db="EMBL/GenBank/DDBJ databases">
        <title>Polaribacter aestuariivivens sp. nov., isolated from a tidal flat.</title>
        <authorList>
            <person name="Yoon J.-H."/>
        </authorList>
    </citation>
    <scope>NUCLEOTIDE SEQUENCE [LARGE SCALE GENOMIC DNA]</scope>
    <source>
        <strain evidence="2 3">DBTF-3</strain>
    </source>
</reference>
<evidence type="ECO:0000313" key="2">
    <source>
        <dbReference type="EMBL" id="TMM31232.1"/>
    </source>
</evidence>
<keyword evidence="1" id="KW-0812">Transmembrane</keyword>
<protein>
    <recommendedName>
        <fullName evidence="4">DUF3566 domain-containing protein</fullName>
    </recommendedName>
</protein>
<evidence type="ECO:0008006" key="4">
    <source>
        <dbReference type="Google" id="ProtNLM"/>
    </source>
</evidence>
<evidence type="ECO:0000256" key="1">
    <source>
        <dbReference type="SAM" id="Phobius"/>
    </source>
</evidence>
<sequence length="113" mass="12044">MSNLKLKLKKIDATKYGIITGSVMALLSLIMLSIAFLFTSLIGLGAGSGASELGMLFGGGIFMVILGPILYFVIGFLFGWIGCLLLNFILKKTGGLDIEFEKAGFEISSIGRE</sequence>
<dbReference type="Proteomes" id="UP000307140">
    <property type="component" value="Unassembled WGS sequence"/>
</dbReference>
<name>A0A5S3N8F8_9FLAO</name>
<organism evidence="2 3">
    <name type="scientific">Polaribacter aestuariivivens</name>
    <dbReference type="NCBI Taxonomy" id="2304626"/>
    <lineage>
        <taxon>Bacteria</taxon>
        <taxon>Pseudomonadati</taxon>
        <taxon>Bacteroidota</taxon>
        <taxon>Flavobacteriia</taxon>
        <taxon>Flavobacteriales</taxon>
        <taxon>Flavobacteriaceae</taxon>
    </lineage>
</organism>